<keyword evidence="3" id="KW-1185">Reference proteome</keyword>
<dbReference type="InterPro" id="IPR014710">
    <property type="entry name" value="RmlC-like_jellyroll"/>
</dbReference>
<dbReference type="SUPFAM" id="SSF51206">
    <property type="entry name" value="cAMP-binding domain-like"/>
    <property type="match status" value="1"/>
</dbReference>
<sequence>MSRSIDVRNYLDPLFTYVHRYTQLRKDELLQLLPFLEIKLYEKKEMILTAGEVDNYLNIVVKGMARKYISLPKKREVTLQLATEGHFIQSEVSFNTRRPSELSVQAVEQTILIRIEHRKLETIMLSFPWAETIGRLLVVELAAAREKRQYNVRMKSARQRFLDYTANHPQMMRRVPMNVLASYLNMKPETLSRLKRSVKDKFS</sequence>
<dbReference type="Gene3D" id="2.60.120.10">
    <property type="entry name" value="Jelly Rolls"/>
    <property type="match status" value="1"/>
</dbReference>
<protein>
    <submittedName>
        <fullName evidence="2">CRP-like cAMP-binding protein</fullName>
    </submittedName>
</protein>
<dbReference type="OrthoDB" id="792939at2"/>
<dbReference type="Pfam" id="PF00027">
    <property type="entry name" value="cNMP_binding"/>
    <property type="match status" value="1"/>
</dbReference>
<name>A0A4Q7MEK3_9BACT</name>
<dbReference type="SMART" id="SM00100">
    <property type="entry name" value="cNMP"/>
    <property type="match status" value="1"/>
</dbReference>
<evidence type="ECO:0000259" key="1">
    <source>
        <dbReference type="PROSITE" id="PS50042"/>
    </source>
</evidence>
<feature type="domain" description="Cyclic nucleotide-binding" evidence="1">
    <location>
        <begin position="20"/>
        <end position="124"/>
    </location>
</feature>
<evidence type="ECO:0000313" key="3">
    <source>
        <dbReference type="Proteomes" id="UP000293874"/>
    </source>
</evidence>
<reference evidence="2 3" key="1">
    <citation type="submission" date="2019-02" db="EMBL/GenBank/DDBJ databases">
        <title>Genomic Encyclopedia of Type Strains, Phase IV (KMG-IV): sequencing the most valuable type-strain genomes for metagenomic binning, comparative biology and taxonomic classification.</title>
        <authorList>
            <person name="Goeker M."/>
        </authorList>
    </citation>
    <scope>NUCLEOTIDE SEQUENCE [LARGE SCALE GENOMIC DNA]</scope>
    <source>
        <strain evidence="2 3">DSM 18116</strain>
    </source>
</reference>
<dbReference type="EMBL" id="SGXA01000006">
    <property type="protein sequence ID" value="RZS65152.1"/>
    <property type="molecule type" value="Genomic_DNA"/>
</dbReference>
<dbReference type="InterPro" id="IPR000595">
    <property type="entry name" value="cNMP-bd_dom"/>
</dbReference>
<dbReference type="CDD" id="cd00038">
    <property type="entry name" value="CAP_ED"/>
    <property type="match status" value="1"/>
</dbReference>
<dbReference type="Proteomes" id="UP000293874">
    <property type="component" value="Unassembled WGS sequence"/>
</dbReference>
<comment type="caution">
    <text evidence="2">The sequence shown here is derived from an EMBL/GenBank/DDBJ whole genome shotgun (WGS) entry which is preliminary data.</text>
</comment>
<evidence type="ECO:0000313" key="2">
    <source>
        <dbReference type="EMBL" id="RZS65152.1"/>
    </source>
</evidence>
<dbReference type="InterPro" id="IPR018490">
    <property type="entry name" value="cNMP-bd_dom_sf"/>
</dbReference>
<dbReference type="RefSeq" id="WP_158643895.1">
    <property type="nucleotide sequence ID" value="NZ_CP042431.1"/>
</dbReference>
<proteinExistence type="predicted"/>
<gene>
    <name evidence="2" type="ORF">EV199_5908</name>
</gene>
<dbReference type="AlphaFoldDB" id="A0A4Q7MEK3"/>
<dbReference type="PROSITE" id="PS50042">
    <property type="entry name" value="CNMP_BINDING_3"/>
    <property type="match status" value="1"/>
</dbReference>
<organism evidence="2 3">
    <name type="scientific">Pseudobacter ginsenosidimutans</name>
    <dbReference type="NCBI Taxonomy" id="661488"/>
    <lineage>
        <taxon>Bacteria</taxon>
        <taxon>Pseudomonadati</taxon>
        <taxon>Bacteroidota</taxon>
        <taxon>Chitinophagia</taxon>
        <taxon>Chitinophagales</taxon>
        <taxon>Chitinophagaceae</taxon>
        <taxon>Pseudobacter</taxon>
    </lineage>
</organism>
<accession>A0A4Q7MEK3</accession>